<reference evidence="12" key="1">
    <citation type="submission" date="2025-08" db="UniProtKB">
        <authorList>
            <consortium name="RefSeq"/>
        </authorList>
    </citation>
    <scope>IDENTIFICATION</scope>
</reference>
<evidence type="ECO:0000256" key="2">
    <source>
        <dbReference type="ARBA" id="ARBA00004401"/>
    </source>
</evidence>
<evidence type="ECO:0000256" key="4">
    <source>
        <dbReference type="ARBA" id="ARBA00022670"/>
    </source>
</evidence>
<keyword evidence="7" id="KW-0862">Zinc</keyword>
<dbReference type="Pfam" id="PF05649">
    <property type="entry name" value="Peptidase_M13_N"/>
    <property type="match status" value="1"/>
</dbReference>
<dbReference type="GO" id="GO:0016485">
    <property type="term" value="P:protein processing"/>
    <property type="evidence" value="ECO:0007669"/>
    <property type="project" value="TreeGrafter"/>
</dbReference>
<gene>
    <name evidence="12" type="primary">LOC108052633</name>
</gene>
<evidence type="ECO:0000256" key="8">
    <source>
        <dbReference type="ARBA" id="ARBA00023049"/>
    </source>
</evidence>
<dbReference type="RefSeq" id="XP_016990564.1">
    <property type="nucleotide sequence ID" value="XM_017135075.1"/>
</dbReference>
<evidence type="ECO:0000313" key="12">
    <source>
        <dbReference type="RefSeq" id="XP_016990564.1"/>
    </source>
</evidence>
<dbReference type="OrthoDB" id="7867452at2759"/>
<dbReference type="GeneID" id="108052633"/>
<evidence type="ECO:0000256" key="3">
    <source>
        <dbReference type="ARBA" id="ARBA00007357"/>
    </source>
</evidence>
<keyword evidence="6" id="KW-0378">Hydrolase</keyword>
<dbReference type="AlphaFoldDB" id="A0A6P4FM81"/>
<protein>
    <submittedName>
        <fullName evidence="12">Neprilysin-like</fullName>
    </submittedName>
</protein>
<keyword evidence="4" id="KW-0645">Protease</keyword>
<dbReference type="GO" id="GO:0004222">
    <property type="term" value="F:metalloendopeptidase activity"/>
    <property type="evidence" value="ECO:0007669"/>
    <property type="project" value="InterPro"/>
</dbReference>
<comment type="cofactor">
    <cofactor evidence="1">
        <name>Zn(2+)</name>
        <dbReference type="ChEBI" id="CHEBI:29105"/>
    </cofactor>
</comment>
<keyword evidence="9" id="KW-0732">Signal</keyword>
<evidence type="ECO:0000259" key="11">
    <source>
        <dbReference type="Pfam" id="PF05649"/>
    </source>
</evidence>
<comment type="similarity">
    <text evidence="3">Belongs to the peptidase M13 family.</text>
</comment>
<evidence type="ECO:0000256" key="7">
    <source>
        <dbReference type="ARBA" id="ARBA00022833"/>
    </source>
</evidence>
<evidence type="ECO:0000256" key="9">
    <source>
        <dbReference type="SAM" id="SignalP"/>
    </source>
</evidence>
<sequence>MEWMVWLFLVPIVNAYLYENFIDESDSWMLEYTLANGNEDSSPCTDFYEHACGKYAERHIDEPFSGIFEEVSHKVNNYLLEMVNKVEGIDHDSIDARLSRFYRSCLEAPPVTRKIEHFLRLASPGEGLTWPLLTTNGTDWPKDPIKWIKTLAHLRRYGFNDVIVNLQLNYNIHNSSQILLKLSSPENIQTFDIREAQRILRDLNIPSVRITTLLRKLGNMEFDFNSLAESQQNGQIMSVENMKRQTGYDWQEFVQTLVGIDIKPNFRLMVENLNYFIALKRQLEFTDPELLGNYIMIKFAIFLQNEIEGSGDSIGCIKYVRRHMYMATSLLIAESRNLNLKNHLEIIEKIFEGVRQQLLLKIQHNRLDLTAEQKDMVSRKVRATVLNISKLPEGHNLREFLFKYYEGLEIPLVDQDFARDHLNLLQFWYRKHLTELSQPAQNHKNEFILTEPDMIESAEPYYLPPRNVIVVPVDLVQDPFFLLNTHDVFKYSSMGFVLARELMHAINPNNIRFDSEGNLNEAGVEIASSPRFLESLQCFNTTDSNIKGLLAHIGGINLAYSAYLERIKSSSKNGSDSSVIGVHQDVGVSIFHYTVPNNFTSLPLQKVFFLNAAQSFCRDGLDNNNVWLKEMLYSYFPFDSAFECFPKDDQCRMW</sequence>
<dbReference type="Pfam" id="PF01431">
    <property type="entry name" value="Peptidase_M13"/>
    <property type="match status" value="1"/>
</dbReference>
<feature type="signal peptide" evidence="9">
    <location>
        <begin position="1"/>
        <end position="15"/>
    </location>
</feature>
<evidence type="ECO:0000259" key="10">
    <source>
        <dbReference type="Pfam" id="PF01431"/>
    </source>
</evidence>
<feature type="domain" description="Peptidase M13 N-terminal" evidence="11">
    <location>
        <begin position="43"/>
        <end position="301"/>
    </location>
</feature>
<evidence type="ECO:0000256" key="1">
    <source>
        <dbReference type="ARBA" id="ARBA00001947"/>
    </source>
</evidence>
<dbReference type="InterPro" id="IPR042089">
    <property type="entry name" value="Peptidase_M13_dom_2"/>
</dbReference>
<name>A0A6P4FM81_DRORH</name>
<accession>A0A6P4FM81</accession>
<keyword evidence="5" id="KW-0479">Metal-binding</keyword>
<dbReference type="PANTHER" id="PTHR11733">
    <property type="entry name" value="ZINC METALLOPROTEASE FAMILY M13 NEPRILYSIN-RELATED"/>
    <property type="match status" value="1"/>
</dbReference>
<dbReference type="Gene3D" id="3.40.390.10">
    <property type="entry name" value="Collagenase (Catalytic Domain)"/>
    <property type="match status" value="2"/>
</dbReference>
<dbReference type="RefSeq" id="XP_016990564.2">
    <property type="nucleotide sequence ID" value="XM_017135075.2"/>
</dbReference>
<dbReference type="InterPro" id="IPR024079">
    <property type="entry name" value="MetalloPept_cat_dom_sf"/>
</dbReference>
<dbReference type="Gene3D" id="1.10.1380.10">
    <property type="entry name" value="Neutral endopeptidase , domain2"/>
    <property type="match status" value="2"/>
</dbReference>
<evidence type="ECO:0000256" key="5">
    <source>
        <dbReference type="ARBA" id="ARBA00022723"/>
    </source>
</evidence>
<dbReference type="InterPro" id="IPR000718">
    <property type="entry name" value="Peptidase_M13"/>
</dbReference>
<keyword evidence="8" id="KW-0482">Metalloprotease</keyword>
<organism evidence="12">
    <name type="scientific">Drosophila rhopaloa</name>
    <name type="common">Fruit fly</name>
    <dbReference type="NCBI Taxonomy" id="1041015"/>
    <lineage>
        <taxon>Eukaryota</taxon>
        <taxon>Metazoa</taxon>
        <taxon>Ecdysozoa</taxon>
        <taxon>Arthropoda</taxon>
        <taxon>Hexapoda</taxon>
        <taxon>Insecta</taxon>
        <taxon>Pterygota</taxon>
        <taxon>Neoptera</taxon>
        <taxon>Endopterygota</taxon>
        <taxon>Diptera</taxon>
        <taxon>Brachycera</taxon>
        <taxon>Muscomorpha</taxon>
        <taxon>Ephydroidea</taxon>
        <taxon>Drosophilidae</taxon>
        <taxon>Drosophila</taxon>
        <taxon>Sophophora</taxon>
    </lineage>
</organism>
<dbReference type="GO" id="GO:0005886">
    <property type="term" value="C:plasma membrane"/>
    <property type="evidence" value="ECO:0007669"/>
    <property type="project" value="UniProtKB-SubCell"/>
</dbReference>
<evidence type="ECO:0000256" key="6">
    <source>
        <dbReference type="ARBA" id="ARBA00022801"/>
    </source>
</evidence>
<dbReference type="InterPro" id="IPR008753">
    <property type="entry name" value="Peptidase_M13_N"/>
</dbReference>
<feature type="domain" description="Peptidase M13 C-terminal" evidence="10">
    <location>
        <begin position="461"/>
        <end position="547"/>
    </location>
</feature>
<dbReference type="InterPro" id="IPR018497">
    <property type="entry name" value="Peptidase_M13_C"/>
</dbReference>
<proteinExistence type="inferred from homology"/>
<dbReference type="PROSITE" id="PS51885">
    <property type="entry name" value="NEPRILYSIN"/>
    <property type="match status" value="1"/>
</dbReference>
<dbReference type="SUPFAM" id="SSF55486">
    <property type="entry name" value="Metalloproteases ('zincins'), catalytic domain"/>
    <property type="match status" value="1"/>
</dbReference>
<dbReference type="PANTHER" id="PTHR11733:SF167">
    <property type="entry name" value="FI17812P1-RELATED"/>
    <property type="match status" value="1"/>
</dbReference>
<dbReference type="GO" id="GO:0046872">
    <property type="term" value="F:metal ion binding"/>
    <property type="evidence" value="ECO:0007669"/>
    <property type="project" value="UniProtKB-KW"/>
</dbReference>
<comment type="subcellular location">
    <subcellularLocation>
        <location evidence="2">Cell membrane</location>
        <topology evidence="2">Single-pass type II membrane protein</topology>
    </subcellularLocation>
</comment>
<feature type="chain" id="PRO_5027775577" evidence="9">
    <location>
        <begin position="16"/>
        <end position="654"/>
    </location>
</feature>